<dbReference type="AlphaFoldDB" id="A0A0F9EV17"/>
<proteinExistence type="predicted"/>
<reference evidence="1" key="1">
    <citation type="journal article" date="2015" name="Nature">
        <title>Complex archaea that bridge the gap between prokaryotes and eukaryotes.</title>
        <authorList>
            <person name="Spang A."/>
            <person name="Saw J.H."/>
            <person name="Jorgensen S.L."/>
            <person name="Zaremba-Niedzwiedzka K."/>
            <person name="Martijn J."/>
            <person name="Lind A.E."/>
            <person name="van Eijk R."/>
            <person name="Schleper C."/>
            <person name="Guy L."/>
            <person name="Ettema T.J."/>
        </authorList>
    </citation>
    <scope>NUCLEOTIDE SEQUENCE</scope>
</reference>
<organism evidence="1">
    <name type="scientific">marine sediment metagenome</name>
    <dbReference type="NCBI Taxonomy" id="412755"/>
    <lineage>
        <taxon>unclassified sequences</taxon>
        <taxon>metagenomes</taxon>
        <taxon>ecological metagenomes</taxon>
    </lineage>
</organism>
<protein>
    <submittedName>
        <fullName evidence="1">Uncharacterized protein</fullName>
    </submittedName>
</protein>
<evidence type="ECO:0000313" key="1">
    <source>
        <dbReference type="EMBL" id="KKL77948.1"/>
    </source>
</evidence>
<sequence>MNKVRKIDLKWKQWKFNFLRKLVSKYGKTISTKKTDWQDGKEQFERSILRLLKRHKIIDSIHGIQNIDIKLRVTEYPDIKIRTILINKI</sequence>
<accession>A0A0F9EV17</accession>
<gene>
    <name evidence="1" type="ORF">LCGC14_2029810</name>
</gene>
<dbReference type="EMBL" id="LAZR01023603">
    <property type="protein sequence ID" value="KKL77948.1"/>
    <property type="molecule type" value="Genomic_DNA"/>
</dbReference>
<comment type="caution">
    <text evidence="1">The sequence shown here is derived from an EMBL/GenBank/DDBJ whole genome shotgun (WGS) entry which is preliminary data.</text>
</comment>
<name>A0A0F9EV17_9ZZZZ</name>